<keyword evidence="8 11" id="KW-1133">Transmembrane helix</keyword>
<evidence type="ECO:0000256" key="8">
    <source>
        <dbReference type="ARBA" id="ARBA00022989"/>
    </source>
</evidence>
<evidence type="ECO:0000256" key="1">
    <source>
        <dbReference type="ARBA" id="ARBA00001970"/>
    </source>
</evidence>
<evidence type="ECO:0000256" key="4">
    <source>
        <dbReference type="ARBA" id="ARBA00022617"/>
    </source>
</evidence>
<feature type="transmembrane region" description="Helical" evidence="11">
    <location>
        <begin position="177"/>
        <end position="197"/>
    </location>
</feature>
<feature type="transmembrane region" description="Helical" evidence="11">
    <location>
        <begin position="133"/>
        <end position="157"/>
    </location>
</feature>
<name>A0ABM1SCW6_LIMPO</name>
<proteinExistence type="predicted"/>
<evidence type="ECO:0000256" key="3">
    <source>
        <dbReference type="ARBA" id="ARBA00022448"/>
    </source>
</evidence>
<feature type="transmembrane region" description="Helical" evidence="11">
    <location>
        <begin position="94"/>
        <end position="113"/>
    </location>
</feature>
<accession>A0ABM1SCW6</accession>
<dbReference type="Proteomes" id="UP000694941">
    <property type="component" value="Unplaced"/>
</dbReference>
<dbReference type="GeneID" id="111085745"/>
<gene>
    <name evidence="14" type="primary">LOC111085745</name>
</gene>
<dbReference type="PANTHER" id="PTHR10106">
    <property type="entry name" value="CYTOCHROME B561-RELATED"/>
    <property type="match status" value="1"/>
</dbReference>
<feature type="domain" description="Cytochrome b561" evidence="12">
    <location>
        <begin position="26"/>
        <end position="227"/>
    </location>
</feature>
<dbReference type="PANTHER" id="PTHR10106:SF24">
    <property type="entry name" value="NO EXTENDED MEMORY, ISOFORM A"/>
    <property type="match status" value="1"/>
</dbReference>
<keyword evidence="13" id="KW-1185">Reference proteome</keyword>
<keyword evidence="6" id="KW-0479">Metal-binding</keyword>
<evidence type="ECO:0000313" key="14">
    <source>
        <dbReference type="RefSeq" id="XP_022241471.1"/>
    </source>
</evidence>
<evidence type="ECO:0000313" key="13">
    <source>
        <dbReference type="Proteomes" id="UP000694941"/>
    </source>
</evidence>
<keyword evidence="5 11" id="KW-0812">Transmembrane</keyword>
<keyword evidence="7" id="KW-0249">Electron transport</keyword>
<sequence length="318" mass="36030">MGSKNTEVENELSMPLRYGYGLLLFISEVLLFGCLGLCIFWIIYYGGGVAWTNDTSKQFNLHYVLMIGGFIFMNGQSILVYRNFFCWKKMYNKVIHTIFFVLEISAITIGLMSAIRAHNNSSDPKHFYSLHSWIGLGTLGLFSFQFVVGFIVLLVFLACDATTTKFRHQLEPTHRTFGLIIFSMAVATCVTGLIQSARHRLRLASSLVSVTEEINICEHSKHTDANIGKTTSNASVPDCDMTDIPKCWSCDQFKEKMREYDWLYTKQVYSICKAEREFTDLLDGIDMGRVLHSDHSCADISVHIANAMKEILVTEIVS</sequence>
<dbReference type="RefSeq" id="XP_022241471.1">
    <property type="nucleotide sequence ID" value="XM_022385763.1"/>
</dbReference>
<evidence type="ECO:0000256" key="2">
    <source>
        <dbReference type="ARBA" id="ARBA00004141"/>
    </source>
</evidence>
<keyword evidence="9" id="KW-0408">Iron</keyword>
<evidence type="ECO:0000256" key="11">
    <source>
        <dbReference type="SAM" id="Phobius"/>
    </source>
</evidence>
<feature type="transmembrane region" description="Helical" evidence="11">
    <location>
        <begin position="20"/>
        <end position="43"/>
    </location>
</feature>
<dbReference type="SMART" id="SM00665">
    <property type="entry name" value="B561"/>
    <property type="match status" value="1"/>
</dbReference>
<dbReference type="Pfam" id="PF03188">
    <property type="entry name" value="Cytochrom_B561"/>
    <property type="match status" value="1"/>
</dbReference>
<feature type="transmembrane region" description="Helical" evidence="11">
    <location>
        <begin position="63"/>
        <end position="82"/>
    </location>
</feature>
<evidence type="ECO:0000256" key="10">
    <source>
        <dbReference type="ARBA" id="ARBA00023136"/>
    </source>
</evidence>
<reference evidence="14" key="1">
    <citation type="submission" date="2025-08" db="UniProtKB">
        <authorList>
            <consortium name="RefSeq"/>
        </authorList>
    </citation>
    <scope>IDENTIFICATION</scope>
    <source>
        <tissue evidence="14">Muscle</tissue>
    </source>
</reference>
<organism evidence="13 14">
    <name type="scientific">Limulus polyphemus</name>
    <name type="common">Atlantic horseshoe crab</name>
    <dbReference type="NCBI Taxonomy" id="6850"/>
    <lineage>
        <taxon>Eukaryota</taxon>
        <taxon>Metazoa</taxon>
        <taxon>Ecdysozoa</taxon>
        <taxon>Arthropoda</taxon>
        <taxon>Chelicerata</taxon>
        <taxon>Merostomata</taxon>
        <taxon>Xiphosura</taxon>
        <taxon>Limulidae</taxon>
        <taxon>Limulus</taxon>
    </lineage>
</organism>
<keyword evidence="3" id="KW-0813">Transport</keyword>
<dbReference type="PROSITE" id="PS50939">
    <property type="entry name" value="CYTOCHROME_B561"/>
    <property type="match status" value="1"/>
</dbReference>
<dbReference type="Gene3D" id="1.20.120.1770">
    <property type="match status" value="1"/>
</dbReference>
<evidence type="ECO:0000256" key="7">
    <source>
        <dbReference type="ARBA" id="ARBA00022982"/>
    </source>
</evidence>
<evidence type="ECO:0000256" key="9">
    <source>
        <dbReference type="ARBA" id="ARBA00023004"/>
    </source>
</evidence>
<evidence type="ECO:0000259" key="12">
    <source>
        <dbReference type="PROSITE" id="PS50939"/>
    </source>
</evidence>
<comment type="subcellular location">
    <subcellularLocation>
        <location evidence="2">Membrane</location>
        <topology evidence="2">Multi-pass membrane protein</topology>
    </subcellularLocation>
</comment>
<keyword evidence="4" id="KW-0349">Heme</keyword>
<evidence type="ECO:0000256" key="6">
    <source>
        <dbReference type="ARBA" id="ARBA00022723"/>
    </source>
</evidence>
<protein>
    <submittedName>
        <fullName evidence="14">Transmembrane ascorbate ferrireductase 1-like</fullName>
    </submittedName>
</protein>
<dbReference type="InterPro" id="IPR043205">
    <property type="entry name" value="CYB561/CYBRD1-like"/>
</dbReference>
<comment type="cofactor">
    <cofactor evidence="1">
        <name>heme b</name>
        <dbReference type="ChEBI" id="CHEBI:60344"/>
    </cofactor>
</comment>
<evidence type="ECO:0000256" key="5">
    <source>
        <dbReference type="ARBA" id="ARBA00022692"/>
    </source>
</evidence>
<dbReference type="InterPro" id="IPR006593">
    <property type="entry name" value="Cyt_b561/ferric_Rdtase_TM"/>
</dbReference>
<keyword evidence="10 11" id="KW-0472">Membrane</keyword>